<feature type="transmembrane region" description="Helical" evidence="7">
    <location>
        <begin position="172"/>
        <end position="190"/>
    </location>
</feature>
<sequence length="456" mass="50077">MGWVTGGRRDSAVEAYDHDAAERQPFTGGAPEPKDNYNIAYVVFFALGAGLLLPWNAFISAVDYFQVLYPGGHTDRVFAVGYMLPCFLTLIYLTFYCRLLPASSRINGGLALFLLAIVLMPIMDELFINKSSSRGSQVTHFLTIGAIVLTGIADAIVQGSLVGAAGELPERYMQALMAGTAGSGVLASVLRVITKASLPQTVQGLRLSANVYFSVSAIFIGICIIAYNLVYKLPIMVHYNKLKLNAMELFLQNGDDQEQAAAAEEDSKVGISDELQPEIANDQIVSLKKVAEPVSYRHVWSQIHWLASSIVVIYVVTLSIFPGYITEDVHSVRLGDWYPVLLILSYNIFDLVGKTLTAIYMIENQNTMVIGCFARLLFFPLFYLVLYGPEILRTEVPVFILTCLLGGTNGYFTSVLMIVAPKNVSMLEAETAGIVMVLFLVLGLLLGSLVSWFWII</sequence>
<keyword evidence="5 7" id="KW-1133">Transmembrane helix</keyword>
<dbReference type="InterPro" id="IPR036259">
    <property type="entry name" value="MFS_trans_sf"/>
</dbReference>
<feature type="transmembrane region" description="Helical" evidence="7">
    <location>
        <begin position="39"/>
        <end position="65"/>
    </location>
</feature>
<feature type="transmembrane region" description="Helical" evidence="7">
    <location>
        <begin position="398"/>
        <end position="420"/>
    </location>
</feature>
<organism evidence="8 9">
    <name type="scientific">Sphagnum troendelagicum</name>
    <dbReference type="NCBI Taxonomy" id="128251"/>
    <lineage>
        <taxon>Eukaryota</taxon>
        <taxon>Viridiplantae</taxon>
        <taxon>Streptophyta</taxon>
        <taxon>Embryophyta</taxon>
        <taxon>Bryophyta</taxon>
        <taxon>Sphagnophytina</taxon>
        <taxon>Sphagnopsida</taxon>
        <taxon>Sphagnales</taxon>
        <taxon>Sphagnaceae</taxon>
        <taxon>Sphagnum</taxon>
    </lineage>
</organism>
<feature type="transmembrane region" description="Helical" evidence="7">
    <location>
        <begin position="368"/>
        <end position="386"/>
    </location>
</feature>
<dbReference type="PIRSF" id="PIRSF016379">
    <property type="entry name" value="ENT"/>
    <property type="match status" value="1"/>
</dbReference>
<proteinExistence type="inferred from homology"/>
<name>A0ABP0U4L9_9BRYO</name>
<accession>A0ABP0U4L9</accession>
<feature type="transmembrane region" description="Helical" evidence="7">
    <location>
        <begin position="432"/>
        <end position="455"/>
    </location>
</feature>
<protein>
    <submittedName>
        <fullName evidence="8">Uncharacterized protein</fullName>
    </submittedName>
</protein>
<comment type="subcellular location">
    <subcellularLocation>
        <location evidence="1">Membrane</location>
        <topology evidence="1">Multi-pass membrane protein</topology>
    </subcellularLocation>
</comment>
<feature type="transmembrane region" description="Helical" evidence="7">
    <location>
        <begin position="108"/>
        <end position="128"/>
    </location>
</feature>
<comment type="similarity">
    <text evidence="2">Belongs to the SLC29A/ENT transporter (TC 2.A.57) family.</text>
</comment>
<feature type="transmembrane region" description="Helical" evidence="7">
    <location>
        <begin position="140"/>
        <end position="166"/>
    </location>
</feature>
<keyword evidence="6 7" id="KW-0472">Membrane</keyword>
<dbReference type="PRINTS" id="PR01130">
    <property type="entry name" value="DERENTRNSPRT"/>
</dbReference>
<gene>
    <name evidence="8" type="ORF">CSSPTR1EN2_LOCUS11362</name>
</gene>
<feature type="transmembrane region" description="Helical" evidence="7">
    <location>
        <begin position="337"/>
        <end position="362"/>
    </location>
</feature>
<dbReference type="Proteomes" id="UP001497512">
    <property type="component" value="Chromosome 19"/>
</dbReference>
<keyword evidence="4 7" id="KW-0812">Transmembrane</keyword>
<feature type="transmembrane region" description="Helical" evidence="7">
    <location>
        <begin position="211"/>
        <end position="230"/>
    </location>
</feature>
<evidence type="ECO:0000256" key="1">
    <source>
        <dbReference type="ARBA" id="ARBA00004141"/>
    </source>
</evidence>
<dbReference type="SUPFAM" id="SSF103473">
    <property type="entry name" value="MFS general substrate transporter"/>
    <property type="match status" value="1"/>
</dbReference>
<evidence type="ECO:0000256" key="4">
    <source>
        <dbReference type="ARBA" id="ARBA00022692"/>
    </source>
</evidence>
<reference evidence="8" key="1">
    <citation type="submission" date="2024-02" db="EMBL/GenBank/DDBJ databases">
        <authorList>
            <consortium name="ELIXIR-Norway"/>
            <consortium name="Elixir Norway"/>
        </authorList>
    </citation>
    <scope>NUCLEOTIDE SEQUENCE</scope>
</reference>
<dbReference type="InterPro" id="IPR002259">
    <property type="entry name" value="Eqnu_transpt"/>
</dbReference>
<evidence type="ECO:0000256" key="6">
    <source>
        <dbReference type="ARBA" id="ARBA00023136"/>
    </source>
</evidence>
<feature type="transmembrane region" description="Helical" evidence="7">
    <location>
        <begin position="77"/>
        <end position="96"/>
    </location>
</feature>
<dbReference type="PANTHER" id="PTHR10332">
    <property type="entry name" value="EQUILIBRATIVE NUCLEOSIDE TRANSPORTER"/>
    <property type="match status" value="1"/>
</dbReference>
<evidence type="ECO:0000256" key="5">
    <source>
        <dbReference type="ARBA" id="ARBA00022989"/>
    </source>
</evidence>
<dbReference type="PANTHER" id="PTHR10332:SF10">
    <property type="entry name" value="EQUILIBRATIVE NUCLEOSIDE TRANSPORTER 4"/>
    <property type="match status" value="1"/>
</dbReference>
<keyword evidence="3" id="KW-0813">Transport</keyword>
<evidence type="ECO:0000256" key="7">
    <source>
        <dbReference type="SAM" id="Phobius"/>
    </source>
</evidence>
<evidence type="ECO:0000313" key="8">
    <source>
        <dbReference type="EMBL" id="CAK9212689.1"/>
    </source>
</evidence>
<dbReference type="EMBL" id="OZ019911">
    <property type="protein sequence ID" value="CAK9212689.1"/>
    <property type="molecule type" value="Genomic_DNA"/>
</dbReference>
<keyword evidence="9" id="KW-1185">Reference proteome</keyword>
<evidence type="ECO:0000313" key="9">
    <source>
        <dbReference type="Proteomes" id="UP001497512"/>
    </source>
</evidence>
<evidence type="ECO:0000256" key="2">
    <source>
        <dbReference type="ARBA" id="ARBA00007965"/>
    </source>
</evidence>
<feature type="transmembrane region" description="Helical" evidence="7">
    <location>
        <begin position="303"/>
        <end position="325"/>
    </location>
</feature>
<dbReference type="Pfam" id="PF01733">
    <property type="entry name" value="Nucleoside_tran"/>
    <property type="match status" value="1"/>
</dbReference>
<evidence type="ECO:0000256" key="3">
    <source>
        <dbReference type="ARBA" id="ARBA00022448"/>
    </source>
</evidence>